<dbReference type="InterPro" id="IPR038770">
    <property type="entry name" value="Na+/solute_symporter_sf"/>
</dbReference>
<evidence type="ECO:0000256" key="3">
    <source>
        <dbReference type="ARBA" id="ARBA00022448"/>
    </source>
</evidence>
<evidence type="ECO:0000256" key="2">
    <source>
        <dbReference type="ARBA" id="ARBA00005551"/>
    </source>
</evidence>
<protein>
    <recommendedName>
        <fullName evidence="10">Cation/H+ exchanger transmembrane domain-containing protein</fullName>
    </recommendedName>
</protein>
<keyword evidence="4" id="KW-0050">Antiport</keyword>
<accession>A0AAW3RB30</accession>
<sequence length="147" mass="16471">MDQVSLVIILLAALLIPLIMAKFKINSLPTAVMEIIVGIVIGPSVFNFVNTSDLISQLSTIGVIVLLFLSGLEIDFSLFKKRRTALTPLEQKTRSTHRNIRQFDFRCTPTAQLLFYRCYSPLLLKSAASSVISGLPRFYLARFHLVL</sequence>
<keyword evidence="5 9" id="KW-0812">Transmembrane</keyword>
<dbReference type="Gene3D" id="1.20.1530.20">
    <property type="match status" value="1"/>
</dbReference>
<evidence type="ECO:0000259" key="10">
    <source>
        <dbReference type="Pfam" id="PF00999"/>
    </source>
</evidence>
<feature type="domain" description="Cation/H+ exchanger transmembrane" evidence="10">
    <location>
        <begin position="11"/>
        <end position="84"/>
    </location>
</feature>
<keyword evidence="7" id="KW-0406">Ion transport</keyword>
<keyword evidence="8 9" id="KW-0472">Membrane</keyword>
<evidence type="ECO:0000256" key="6">
    <source>
        <dbReference type="ARBA" id="ARBA00022989"/>
    </source>
</evidence>
<dbReference type="EMBL" id="LUXO01000033">
    <property type="protein sequence ID" value="KZV01531.1"/>
    <property type="molecule type" value="Genomic_DNA"/>
</dbReference>
<feature type="transmembrane region" description="Helical" evidence="9">
    <location>
        <begin position="30"/>
        <end position="49"/>
    </location>
</feature>
<dbReference type="GO" id="GO:0016020">
    <property type="term" value="C:membrane"/>
    <property type="evidence" value="ECO:0007669"/>
    <property type="project" value="UniProtKB-SubCell"/>
</dbReference>
<dbReference type="GO" id="GO:0015297">
    <property type="term" value="F:antiporter activity"/>
    <property type="evidence" value="ECO:0007669"/>
    <property type="project" value="UniProtKB-KW"/>
</dbReference>
<dbReference type="GO" id="GO:1902600">
    <property type="term" value="P:proton transmembrane transport"/>
    <property type="evidence" value="ECO:0007669"/>
    <property type="project" value="InterPro"/>
</dbReference>
<evidence type="ECO:0000256" key="5">
    <source>
        <dbReference type="ARBA" id="ARBA00022692"/>
    </source>
</evidence>
<reference evidence="11 12" key="1">
    <citation type="submission" date="2016-03" db="EMBL/GenBank/DDBJ databases">
        <title>Comparative genomics of 54 Lactobacillus plantarum strains reveals genomic uncoupling from niche constraints.</title>
        <authorList>
            <person name="Martino M.E."/>
        </authorList>
    </citation>
    <scope>NUCLEOTIDE SEQUENCE [LARGE SCALE GENOMIC DNA]</scope>
    <source>
        <strain evidence="11 12">NAB2</strain>
    </source>
</reference>
<feature type="transmembrane region" description="Helical" evidence="9">
    <location>
        <begin position="6"/>
        <end position="23"/>
    </location>
</feature>
<evidence type="ECO:0000313" key="11">
    <source>
        <dbReference type="EMBL" id="KZV01531.1"/>
    </source>
</evidence>
<evidence type="ECO:0000313" key="12">
    <source>
        <dbReference type="Proteomes" id="UP000076872"/>
    </source>
</evidence>
<dbReference type="PANTHER" id="PTHR43562">
    <property type="entry name" value="NAPA-TYPE SODIUM/HYDROGEN ANTIPORTER"/>
    <property type="match status" value="1"/>
</dbReference>
<evidence type="ECO:0000256" key="8">
    <source>
        <dbReference type="ARBA" id="ARBA00023136"/>
    </source>
</evidence>
<dbReference type="AlphaFoldDB" id="A0AAW3RB30"/>
<gene>
    <name evidence="11" type="ORF">NAB2_2151</name>
</gene>
<dbReference type="Pfam" id="PF00999">
    <property type="entry name" value="Na_H_Exchanger"/>
    <property type="match status" value="1"/>
</dbReference>
<organism evidence="11 12">
    <name type="scientific">Lactiplantibacillus plantarum</name>
    <name type="common">Lactobacillus plantarum</name>
    <dbReference type="NCBI Taxonomy" id="1590"/>
    <lineage>
        <taxon>Bacteria</taxon>
        <taxon>Bacillati</taxon>
        <taxon>Bacillota</taxon>
        <taxon>Bacilli</taxon>
        <taxon>Lactobacillales</taxon>
        <taxon>Lactobacillaceae</taxon>
        <taxon>Lactiplantibacillus</taxon>
    </lineage>
</organism>
<comment type="subcellular location">
    <subcellularLocation>
        <location evidence="1">Membrane</location>
        <topology evidence="1">Multi-pass membrane protein</topology>
    </subcellularLocation>
</comment>
<evidence type="ECO:0000256" key="7">
    <source>
        <dbReference type="ARBA" id="ARBA00023065"/>
    </source>
</evidence>
<dbReference type="InterPro" id="IPR006153">
    <property type="entry name" value="Cation/H_exchanger_TM"/>
</dbReference>
<name>A0AAW3RB30_LACPN</name>
<evidence type="ECO:0000256" key="4">
    <source>
        <dbReference type="ARBA" id="ARBA00022449"/>
    </source>
</evidence>
<dbReference type="PANTHER" id="PTHR43562:SF1">
    <property type="entry name" value="NA(+)_H(+) ANTIPORTER YJBQ-RELATED"/>
    <property type="match status" value="1"/>
</dbReference>
<dbReference type="Proteomes" id="UP000076872">
    <property type="component" value="Unassembled WGS sequence"/>
</dbReference>
<evidence type="ECO:0000256" key="9">
    <source>
        <dbReference type="SAM" id="Phobius"/>
    </source>
</evidence>
<feature type="transmembrane region" description="Helical" evidence="9">
    <location>
        <begin position="55"/>
        <end position="74"/>
    </location>
</feature>
<keyword evidence="6 9" id="KW-1133">Transmembrane helix</keyword>
<comment type="caution">
    <text evidence="11">The sequence shown here is derived from an EMBL/GenBank/DDBJ whole genome shotgun (WGS) entry which is preliminary data.</text>
</comment>
<keyword evidence="3" id="KW-0813">Transport</keyword>
<evidence type="ECO:0000256" key="1">
    <source>
        <dbReference type="ARBA" id="ARBA00004141"/>
    </source>
</evidence>
<comment type="similarity">
    <text evidence="2">Belongs to the monovalent cation:proton antiporter 2 (CPA2) transporter (TC 2.A.37) family.</text>
</comment>
<proteinExistence type="inferred from homology"/>